<gene>
    <name evidence="2" type="ORF">HK414_12250</name>
</gene>
<name>A0ABX6P3L0_9BURK</name>
<protein>
    <submittedName>
        <fullName evidence="2">Uncharacterized protein</fullName>
    </submittedName>
</protein>
<feature type="compositionally biased region" description="Basic and acidic residues" evidence="1">
    <location>
        <begin position="30"/>
        <end position="55"/>
    </location>
</feature>
<reference evidence="2 3" key="1">
    <citation type="submission" date="2020-05" db="EMBL/GenBank/DDBJ databases">
        <title>Ramlibacter rhizophilus sp. nov., isolated from rhizosphere soil of national flower Mugunghwa from South Korea.</title>
        <authorList>
            <person name="Zheng-Fei Y."/>
            <person name="Huan T."/>
        </authorList>
    </citation>
    <scope>NUCLEOTIDE SEQUENCE [LARGE SCALE GENOMIC DNA]</scope>
    <source>
        <strain evidence="2 3">H242</strain>
    </source>
</reference>
<keyword evidence="3" id="KW-1185">Reference proteome</keyword>
<feature type="region of interest" description="Disordered" evidence="1">
    <location>
        <begin position="27"/>
        <end position="55"/>
    </location>
</feature>
<accession>A0ABX6P3L0</accession>
<dbReference type="Proteomes" id="UP000500826">
    <property type="component" value="Chromosome"/>
</dbReference>
<evidence type="ECO:0000313" key="3">
    <source>
        <dbReference type="Proteomes" id="UP000500826"/>
    </source>
</evidence>
<dbReference type="EMBL" id="CP053418">
    <property type="protein sequence ID" value="QJW84307.1"/>
    <property type="molecule type" value="Genomic_DNA"/>
</dbReference>
<organism evidence="2 3">
    <name type="scientific">Ramlibacter terrae</name>
    <dbReference type="NCBI Taxonomy" id="2732511"/>
    <lineage>
        <taxon>Bacteria</taxon>
        <taxon>Pseudomonadati</taxon>
        <taxon>Pseudomonadota</taxon>
        <taxon>Betaproteobacteria</taxon>
        <taxon>Burkholderiales</taxon>
        <taxon>Comamonadaceae</taxon>
        <taxon>Ramlibacter</taxon>
    </lineage>
</organism>
<evidence type="ECO:0000313" key="2">
    <source>
        <dbReference type="EMBL" id="QJW84307.1"/>
    </source>
</evidence>
<evidence type="ECO:0000256" key="1">
    <source>
        <dbReference type="SAM" id="MobiDB-lite"/>
    </source>
</evidence>
<proteinExistence type="predicted"/>
<sequence>MLNDLPKSEDDVQRDLEALFAIRDAAMADTARKPRTGENDFENTRPFEDSGAKRP</sequence>